<dbReference type="AlphaFoldDB" id="A0A150FXF9"/>
<protein>
    <recommendedName>
        <fullName evidence="6">Peptidase S8/S53 domain-containing protein</fullName>
    </recommendedName>
</protein>
<sequence>MQNNQLPEASIAAIILDEAEPPHDGAKSESTHSSEVAATTRQLRDAKYKPVATRAGVLARSPSSNVQFDDDDGRGFRGWATAHPGLCCGLTVLLLLGLCAAAVLPAVCLTVGCRPQSVPVEDDAPLSLRVLVRFTDPEVTAKGLLPLLAGFFNSTRLASSGLELLDFEDLAVMSEVKQLLRSRHGDVLDLLVNDFRMSSWPQLDLLSNAIPQLVNQTDLTDLTATTNLTNAAAAAAAVAAAGGSPAPGGGSVAAAPVLGEAAAGAATAAAGAAGDAATAAAAAGRRSAQQTAAPTTAQQTADAGDPLLSRQWHLDAIQAAQAWATTQGLPDVVVAVLDSGFDLSHPDLAASWWTNRGEIPGNGIDDDGNVLVPSPVDVAATSGLFLRGLADTYYRLPPRTVAAMAAAAAAAAAAVAPSAANTSSSSSSSSAAPFALSVLGLAPLGTGVRPASTRLSTFKYGGEDVAVAVRGHLRLAAAGVYGVRLATAAPVARLAMTVGQRLLTWAPVAPAAAGVTTYGTVLQAPRAGWYDFEILYGNTTVPVELTWSLPGAGAGAAAGGSFGPLPDGALGLGSLSLPVPPPYAPAAPPALPLPEIGAVPSGWQVLWSPFAAAAADAEDGGGAANAAGGGAVVPVTGLGVGGNVNSSAAAASGVAAAMWDAGFLSNVVTPARFYPYSVYVDEMSYTAAGALAGALAGAGGDAGMAAAAAVGPLYGIASTYIRAPQAAVNGSSPLQLQFRVTCSFCSLHLDGVLLHETVDAASPAAAPITTRTSPCVTLDPWVTSGAESASPSSAATATSGTNGLHLLQLRFGVAGPPAAAALSLQWAVCISPAPAISPAASPSPSFASLSPLISNPLWYKAPATPAPAAAAASPAMQCDVWPASAVPTPTPGSVASLPRPAEAPPALSFRLPHPNASTLPCPPGTPPGGFCPAGRTLALRLADVAPPGLWSSSDRLLVRCWGWWSRGFAGGLLSVRSATVLNTAVYLAGQRVFYSVEPQYGDATNRQPSAPNATALSPATTSAPGAAPGAAAAALLPGGSYRQLLVVEWQGVTPLARLSVVEGANTSISAPNLSLDGMAVPLPPLPPPPPPRGQSG</sequence>
<accession>A0A150FXF9</accession>
<keyword evidence="1" id="KW-0945">Host-virus interaction</keyword>
<dbReference type="OrthoDB" id="545034at2759"/>
<dbReference type="InterPro" id="IPR023827">
    <property type="entry name" value="Peptidase_S8_Asp-AS"/>
</dbReference>
<feature type="region of interest" description="Disordered" evidence="3">
    <location>
        <begin position="1072"/>
        <end position="1096"/>
    </location>
</feature>
<organism evidence="4 5">
    <name type="scientific">Gonium pectorale</name>
    <name type="common">Green alga</name>
    <dbReference type="NCBI Taxonomy" id="33097"/>
    <lineage>
        <taxon>Eukaryota</taxon>
        <taxon>Viridiplantae</taxon>
        <taxon>Chlorophyta</taxon>
        <taxon>core chlorophytes</taxon>
        <taxon>Chlorophyceae</taxon>
        <taxon>CS clade</taxon>
        <taxon>Chlamydomonadales</taxon>
        <taxon>Volvocaceae</taxon>
        <taxon>Gonium</taxon>
    </lineage>
</organism>
<comment type="caution">
    <text evidence="4">The sequence shown here is derived from an EMBL/GenBank/DDBJ whole genome shotgun (WGS) entry which is preliminary data.</text>
</comment>
<name>A0A150FXF9_GONPE</name>
<feature type="region of interest" description="Disordered" evidence="3">
    <location>
        <begin position="20"/>
        <end position="44"/>
    </location>
</feature>
<evidence type="ECO:0000256" key="1">
    <source>
        <dbReference type="ARBA" id="ARBA00022581"/>
    </source>
</evidence>
<feature type="compositionally biased region" description="Low complexity" evidence="3">
    <location>
        <begin position="1008"/>
        <end position="1023"/>
    </location>
</feature>
<dbReference type="PROSITE" id="PS00136">
    <property type="entry name" value="SUBTILASE_ASP"/>
    <property type="match status" value="1"/>
</dbReference>
<evidence type="ECO:0008006" key="6">
    <source>
        <dbReference type="Google" id="ProtNLM"/>
    </source>
</evidence>
<dbReference type="Gene3D" id="3.40.50.200">
    <property type="entry name" value="Peptidase S8/S53 domain"/>
    <property type="match status" value="1"/>
</dbReference>
<dbReference type="STRING" id="33097.A0A150FXF9"/>
<proteinExistence type="predicted"/>
<dbReference type="PANTHER" id="PTHR13037">
    <property type="entry name" value="FORMIN"/>
    <property type="match status" value="1"/>
</dbReference>
<keyword evidence="5" id="KW-1185">Reference proteome</keyword>
<feature type="region of interest" description="Disordered" evidence="3">
    <location>
        <begin position="1004"/>
        <end position="1023"/>
    </location>
</feature>
<dbReference type="PANTHER" id="PTHR13037:SF24">
    <property type="entry name" value="POLYCOMB PROTEIN PCL-RELATED"/>
    <property type="match status" value="1"/>
</dbReference>
<evidence type="ECO:0000313" key="5">
    <source>
        <dbReference type="Proteomes" id="UP000075714"/>
    </source>
</evidence>
<reference evidence="5" key="1">
    <citation type="journal article" date="2016" name="Nat. Commun.">
        <title>The Gonium pectorale genome demonstrates co-option of cell cycle regulation during the evolution of multicellularity.</title>
        <authorList>
            <person name="Hanschen E.R."/>
            <person name="Marriage T.N."/>
            <person name="Ferris P.J."/>
            <person name="Hamaji T."/>
            <person name="Toyoda A."/>
            <person name="Fujiyama A."/>
            <person name="Neme R."/>
            <person name="Noguchi H."/>
            <person name="Minakuchi Y."/>
            <person name="Suzuki M."/>
            <person name="Kawai-Toyooka H."/>
            <person name="Smith D.R."/>
            <person name="Sparks H."/>
            <person name="Anderson J."/>
            <person name="Bakaric R."/>
            <person name="Luria V."/>
            <person name="Karger A."/>
            <person name="Kirschner M.W."/>
            <person name="Durand P.M."/>
            <person name="Michod R.E."/>
            <person name="Nozaki H."/>
            <person name="Olson B.J."/>
        </authorList>
    </citation>
    <scope>NUCLEOTIDE SEQUENCE [LARGE SCALE GENOMIC DNA]</scope>
    <source>
        <strain evidence="5">NIES-2863</strain>
    </source>
</reference>
<dbReference type="SUPFAM" id="SSF52743">
    <property type="entry name" value="Subtilisin-like"/>
    <property type="match status" value="2"/>
</dbReference>
<dbReference type="Proteomes" id="UP000075714">
    <property type="component" value="Unassembled WGS sequence"/>
</dbReference>
<dbReference type="GO" id="GO:0006508">
    <property type="term" value="P:proteolysis"/>
    <property type="evidence" value="ECO:0007669"/>
    <property type="project" value="InterPro"/>
</dbReference>
<evidence type="ECO:0000256" key="3">
    <source>
        <dbReference type="SAM" id="MobiDB-lite"/>
    </source>
</evidence>
<dbReference type="GO" id="GO:0004252">
    <property type="term" value="F:serine-type endopeptidase activity"/>
    <property type="evidence" value="ECO:0007669"/>
    <property type="project" value="InterPro"/>
</dbReference>
<dbReference type="EMBL" id="LSYV01000304">
    <property type="protein sequence ID" value="KXZ41720.1"/>
    <property type="molecule type" value="Genomic_DNA"/>
</dbReference>
<evidence type="ECO:0000313" key="4">
    <source>
        <dbReference type="EMBL" id="KXZ41720.1"/>
    </source>
</evidence>
<evidence type="ECO:0000256" key="2">
    <source>
        <dbReference type="ARBA" id="ARBA00022801"/>
    </source>
</evidence>
<feature type="compositionally biased region" description="Basic and acidic residues" evidence="3">
    <location>
        <begin position="20"/>
        <end position="32"/>
    </location>
</feature>
<keyword evidence="2" id="KW-0378">Hydrolase</keyword>
<feature type="compositionally biased region" description="Pro residues" evidence="3">
    <location>
        <begin position="1081"/>
        <end position="1096"/>
    </location>
</feature>
<gene>
    <name evidence="4" type="ORF">GPECTOR_306g835</name>
</gene>
<dbReference type="InterPro" id="IPR036852">
    <property type="entry name" value="Peptidase_S8/S53_dom_sf"/>
</dbReference>